<organism evidence="2 3">
    <name type="scientific">Taurinivorans muris</name>
    <dbReference type="NCBI Taxonomy" id="2787751"/>
    <lineage>
        <taxon>Bacteria</taxon>
        <taxon>Pseudomonadati</taxon>
        <taxon>Thermodesulfobacteriota</taxon>
        <taxon>Desulfovibrionia</taxon>
        <taxon>Desulfovibrionales</taxon>
        <taxon>Desulfovibrionaceae</taxon>
        <taxon>Taurinivorans</taxon>
    </lineage>
</organism>
<feature type="domain" description="Transposase IS200-like" evidence="1">
    <location>
        <begin position="2"/>
        <end position="33"/>
    </location>
</feature>
<evidence type="ECO:0000313" key="3">
    <source>
        <dbReference type="Proteomes" id="UP001058120"/>
    </source>
</evidence>
<name>A0ABY5Y3K1_9BACT</name>
<dbReference type="EMBL" id="CP065938">
    <property type="protein sequence ID" value="UWX06785.1"/>
    <property type="molecule type" value="Genomic_DNA"/>
</dbReference>
<protein>
    <submittedName>
        <fullName evidence="2">Transposase</fullName>
    </submittedName>
</protein>
<evidence type="ECO:0000259" key="1">
    <source>
        <dbReference type="Pfam" id="PF01797"/>
    </source>
</evidence>
<dbReference type="SUPFAM" id="SSF143422">
    <property type="entry name" value="Transposase IS200-like"/>
    <property type="match status" value="1"/>
</dbReference>
<proteinExistence type="predicted"/>
<dbReference type="InterPro" id="IPR036515">
    <property type="entry name" value="Transposase_17_sf"/>
</dbReference>
<dbReference type="Pfam" id="PF01797">
    <property type="entry name" value="Y1_Tnp"/>
    <property type="match status" value="1"/>
</dbReference>
<sequence length="48" mass="5220">MEVTACADHVHILVAILLKLSVSSFMGSLKEKTLWGAWCLGEGFCNLP</sequence>
<reference evidence="2" key="1">
    <citation type="submission" date="2020-12" db="EMBL/GenBank/DDBJ databases">
        <title>Taurinivorans muris gen. nov., sp. nov., fundamental and realized metabolic niche of a ubiquitous sulfidogenic bacterium in the murine intestine.</title>
        <authorList>
            <person name="Ye H."/>
            <person name="Hanson B.T."/>
            <person name="Loy A."/>
        </authorList>
    </citation>
    <scope>NUCLEOTIDE SEQUENCE</scope>
    <source>
        <strain evidence="2">LT0009</strain>
    </source>
</reference>
<dbReference type="Proteomes" id="UP001058120">
    <property type="component" value="Chromosome"/>
</dbReference>
<dbReference type="Gene3D" id="3.30.70.1290">
    <property type="entry name" value="Transposase IS200-like"/>
    <property type="match status" value="1"/>
</dbReference>
<evidence type="ECO:0000313" key="2">
    <source>
        <dbReference type="EMBL" id="UWX06785.1"/>
    </source>
</evidence>
<gene>
    <name evidence="2" type="ORF">JBF11_09410</name>
</gene>
<accession>A0ABY5Y3K1</accession>
<keyword evidence="3" id="KW-1185">Reference proteome</keyword>
<dbReference type="InterPro" id="IPR002686">
    <property type="entry name" value="Transposase_17"/>
</dbReference>